<evidence type="ECO:0000313" key="5">
    <source>
        <dbReference type="EMBL" id="TID14388.1"/>
    </source>
</evidence>
<comment type="caution">
    <text evidence="5">The sequence shown here is derived from an EMBL/GenBank/DDBJ whole genome shotgun (WGS) entry which is preliminary data.</text>
</comment>
<dbReference type="InterPro" id="IPR013830">
    <property type="entry name" value="SGNH_hydro"/>
</dbReference>
<reference evidence="5 6" key="1">
    <citation type="submission" date="2019-04" db="EMBL/GenBank/DDBJ databases">
        <title>High contiguity whole genome sequence and gene annotation resource for two Venturia nashicola isolates.</title>
        <authorList>
            <person name="Prokchorchik M."/>
            <person name="Won K."/>
            <person name="Lee Y."/>
            <person name="Choi E.D."/>
            <person name="Segonzac C."/>
            <person name="Sohn K.H."/>
        </authorList>
    </citation>
    <scope>NUCLEOTIDE SEQUENCE [LARGE SCALE GENOMIC DNA]</scope>
    <source>
        <strain evidence="5 6">PRI2</strain>
    </source>
</reference>
<dbReference type="SUPFAM" id="SSF52266">
    <property type="entry name" value="SGNH hydrolase"/>
    <property type="match status" value="1"/>
</dbReference>
<feature type="chain" id="PRO_5021196980" evidence="3">
    <location>
        <begin position="19"/>
        <end position="260"/>
    </location>
</feature>
<evidence type="ECO:0000256" key="1">
    <source>
        <dbReference type="ARBA" id="ARBA00008668"/>
    </source>
</evidence>
<dbReference type="PANTHER" id="PTHR43695:SF1">
    <property type="entry name" value="RHAMNOGALACTURONAN ACETYLESTERASE"/>
    <property type="match status" value="1"/>
</dbReference>
<organism evidence="5 6">
    <name type="scientific">Venturia nashicola</name>
    <dbReference type="NCBI Taxonomy" id="86259"/>
    <lineage>
        <taxon>Eukaryota</taxon>
        <taxon>Fungi</taxon>
        <taxon>Dikarya</taxon>
        <taxon>Ascomycota</taxon>
        <taxon>Pezizomycotina</taxon>
        <taxon>Dothideomycetes</taxon>
        <taxon>Pleosporomycetidae</taxon>
        <taxon>Venturiales</taxon>
        <taxon>Venturiaceae</taxon>
        <taxon>Venturia</taxon>
    </lineage>
</organism>
<keyword evidence="6" id="KW-1185">Reference proteome</keyword>
<gene>
    <name evidence="5" type="ORF">E6O75_ATG09467</name>
</gene>
<name>A0A4Z1P3I9_9PEZI</name>
<dbReference type="PANTHER" id="PTHR43695">
    <property type="entry name" value="PUTATIVE (AFU_ORTHOLOGUE AFUA_2G17250)-RELATED"/>
    <property type="match status" value="1"/>
</dbReference>
<proteinExistence type="inferred from homology"/>
<dbReference type="Gene3D" id="3.40.50.1110">
    <property type="entry name" value="SGNH hydrolase"/>
    <property type="match status" value="1"/>
</dbReference>
<evidence type="ECO:0000259" key="4">
    <source>
        <dbReference type="Pfam" id="PF13472"/>
    </source>
</evidence>
<dbReference type="STRING" id="86259.A0A4Z1P3I9"/>
<dbReference type="CDD" id="cd01821">
    <property type="entry name" value="Rhamnogalacturan_acetylesterase_like"/>
    <property type="match status" value="1"/>
</dbReference>
<sequence>MKSTFSLLFSSLSAAVLAGPAPAAATPKILICSDSTTANYASGPLQGWGFHLPAYVSIPVKNLAVNGRSLRSFIDEGKWKGLIDQTAPGDLVVLEMGHNDDSDLSNPRYGGRATLPGLGMETKSVKTGTGTEVVHTFGWYLRTMIADVEKKQAIPIVSGMVPRNNWVGGKLTTVRPFTETARQVAAAAKLVFVDHTKFSATALQKLGPVGAKKLFPLDNTHTNDAGAILNAETFIQAVVCAKSPLAKYLSPKGKTVKATC</sequence>
<keyword evidence="2" id="KW-0378">Hydrolase</keyword>
<dbReference type="AlphaFoldDB" id="A0A4Z1P3I9"/>
<feature type="domain" description="SGNH hydrolase-type esterase" evidence="4">
    <location>
        <begin position="34"/>
        <end position="226"/>
    </location>
</feature>
<dbReference type="Proteomes" id="UP000298493">
    <property type="component" value="Unassembled WGS sequence"/>
</dbReference>
<feature type="signal peptide" evidence="3">
    <location>
        <begin position="1"/>
        <end position="18"/>
    </location>
</feature>
<keyword evidence="3" id="KW-0732">Signal</keyword>
<dbReference type="GO" id="GO:0016787">
    <property type="term" value="F:hydrolase activity"/>
    <property type="evidence" value="ECO:0007669"/>
    <property type="project" value="UniProtKB-KW"/>
</dbReference>
<dbReference type="EMBL" id="SNSC02000023">
    <property type="protein sequence ID" value="TID14388.1"/>
    <property type="molecule type" value="Genomic_DNA"/>
</dbReference>
<dbReference type="OrthoDB" id="5041285at2759"/>
<evidence type="ECO:0000313" key="6">
    <source>
        <dbReference type="Proteomes" id="UP000298493"/>
    </source>
</evidence>
<accession>A0A4Z1P3I9</accession>
<evidence type="ECO:0000256" key="3">
    <source>
        <dbReference type="SAM" id="SignalP"/>
    </source>
</evidence>
<dbReference type="InterPro" id="IPR037459">
    <property type="entry name" value="RhgT-like"/>
</dbReference>
<dbReference type="Pfam" id="PF13472">
    <property type="entry name" value="Lipase_GDSL_2"/>
    <property type="match status" value="1"/>
</dbReference>
<dbReference type="InterPro" id="IPR036514">
    <property type="entry name" value="SGNH_hydro_sf"/>
</dbReference>
<comment type="similarity">
    <text evidence="1">Belongs to the 'GDSL' lipolytic enzyme family.</text>
</comment>
<protein>
    <submittedName>
        <fullName evidence="5">Rhamnogalacturonan acetylesterase</fullName>
    </submittedName>
</protein>
<evidence type="ECO:0000256" key="2">
    <source>
        <dbReference type="ARBA" id="ARBA00022801"/>
    </source>
</evidence>